<evidence type="ECO:0000313" key="3">
    <source>
        <dbReference type="EMBL" id="RKU48242.1"/>
    </source>
</evidence>
<dbReference type="Pfam" id="PF00293">
    <property type="entry name" value="NUDIX"/>
    <property type="match status" value="1"/>
</dbReference>
<dbReference type="InterPro" id="IPR020084">
    <property type="entry name" value="NUDIX_hydrolase_CS"/>
</dbReference>
<sequence>MSEPTPTVRVGVAALIPNAQGALVIGKRKGSSGHGQFGFPGGHQEVGETYFQCAEREAREETGLEVTAERVVAVTDSFFDERTHYITIFVQCRHKWQFKEAQVLEPEKCYGWITLTWAQIKEMAEGGEAEETTQSLFFLPIVNLLKEFPDISVLHKLALGPDEGAGARIQPIS</sequence>
<dbReference type="InterPro" id="IPR015797">
    <property type="entry name" value="NUDIX_hydrolase-like_dom_sf"/>
</dbReference>
<evidence type="ECO:0000256" key="1">
    <source>
        <dbReference type="ARBA" id="ARBA00022801"/>
    </source>
</evidence>
<dbReference type="PANTHER" id="PTHR16099:SF5">
    <property type="entry name" value="NUCLEOTIDE TRIPHOSPHATE DIPHOSPHATASE NUDT15"/>
    <property type="match status" value="1"/>
</dbReference>
<dbReference type="GO" id="GO:0006203">
    <property type="term" value="P:dGTP catabolic process"/>
    <property type="evidence" value="ECO:0007669"/>
    <property type="project" value="TreeGrafter"/>
</dbReference>
<dbReference type="OrthoDB" id="447842at2759"/>
<proteinExistence type="predicted"/>
<keyword evidence="4" id="KW-1185">Reference proteome</keyword>
<dbReference type="PROSITE" id="PS51462">
    <property type="entry name" value="NUDIX"/>
    <property type="match status" value="1"/>
</dbReference>
<organism evidence="3 4">
    <name type="scientific">Coniochaeta pulveracea</name>
    <dbReference type="NCBI Taxonomy" id="177199"/>
    <lineage>
        <taxon>Eukaryota</taxon>
        <taxon>Fungi</taxon>
        <taxon>Dikarya</taxon>
        <taxon>Ascomycota</taxon>
        <taxon>Pezizomycotina</taxon>
        <taxon>Sordariomycetes</taxon>
        <taxon>Sordariomycetidae</taxon>
        <taxon>Coniochaetales</taxon>
        <taxon>Coniochaetaceae</taxon>
        <taxon>Coniochaeta</taxon>
    </lineage>
</organism>
<evidence type="ECO:0000259" key="2">
    <source>
        <dbReference type="PROSITE" id="PS51462"/>
    </source>
</evidence>
<dbReference type="Gene3D" id="3.90.79.10">
    <property type="entry name" value="Nucleoside Triphosphate Pyrophosphohydrolase"/>
    <property type="match status" value="1"/>
</dbReference>
<dbReference type="GO" id="GO:0035539">
    <property type="term" value="F:8-oxo-7,8-dihydrodeoxyguanosine triphosphate pyrophosphatase activity"/>
    <property type="evidence" value="ECO:0007669"/>
    <property type="project" value="TreeGrafter"/>
</dbReference>
<evidence type="ECO:0000313" key="4">
    <source>
        <dbReference type="Proteomes" id="UP000275385"/>
    </source>
</evidence>
<dbReference type="FunFam" id="3.90.79.10:FF:000060">
    <property type="entry name" value="Nudix hydrolase 1"/>
    <property type="match status" value="1"/>
</dbReference>
<dbReference type="InterPro" id="IPR000086">
    <property type="entry name" value="NUDIX_hydrolase_dom"/>
</dbReference>
<dbReference type="AlphaFoldDB" id="A0A420YK46"/>
<dbReference type="STRING" id="177199.A0A420YK46"/>
<dbReference type="Proteomes" id="UP000275385">
    <property type="component" value="Unassembled WGS sequence"/>
</dbReference>
<dbReference type="SUPFAM" id="SSF55811">
    <property type="entry name" value="Nudix"/>
    <property type="match status" value="1"/>
</dbReference>
<feature type="domain" description="Nudix hydrolase" evidence="2">
    <location>
        <begin position="7"/>
        <end position="137"/>
    </location>
</feature>
<dbReference type="GO" id="GO:0005829">
    <property type="term" value="C:cytosol"/>
    <property type="evidence" value="ECO:0007669"/>
    <property type="project" value="TreeGrafter"/>
</dbReference>
<keyword evidence="1" id="KW-0378">Hydrolase</keyword>
<dbReference type="PANTHER" id="PTHR16099">
    <property type="entry name" value="8-OXO-DGTP DIPHOSPHATES NUDT15"/>
    <property type="match status" value="1"/>
</dbReference>
<dbReference type="CDD" id="cd04678">
    <property type="entry name" value="NUDIX_MTH2_Nudt15"/>
    <property type="match status" value="1"/>
</dbReference>
<reference evidence="3 4" key="1">
    <citation type="submission" date="2018-08" db="EMBL/GenBank/DDBJ databases">
        <title>Draft genome of the lignicolous fungus Coniochaeta pulveracea.</title>
        <authorList>
            <person name="Borstlap C.J."/>
            <person name="De Witt R.N."/>
            <person name="Botha A."/>
            <person name="Volschenk H."/>
        </authorList>
    </citation>
    <scope>NUCLEOTIDE SEQUENCE [LARGE SCALE GENOMIC DNA]</scope>
    <source>
        <strain evidence="3 4">CAB683</strain>
    </source>
</reference>
<gene>
    <name evidence="3" type="ORF">DL546_004535</name>
</gene>
<name>A0A420YK46_9PEZI</name>
<dbReference type="PROSITE" id="PS00893">
    <property type="entry name" value="NUDIX_BOX"/>
    <property type="match status" value="1"/>
</dbReference>
<comment type="caution">
    <text evidence="3">The sequence shown here is derived from an EMBL/GenBank/DDBJ whole genome shotgun (WGS) entry which is preliminary data.</text>
</comment>
<protein>
    <recommendedName>
        <fullName evidence="2">Nudix hydrolase domain-containing protein</fullName>
    </recommendedName>
</protein>
<dbReference type="EMBL" id="QVQW01000005">
    <property type="protein sequence ID" value="RKU48242.1"/>
    <property type="molecule type" value="Genomic_DNA"/>
</dbReference>
<accession>A0A420YK46</accession>